<name>A0A443S7S0_9ACAR</name>
<sequence>MIVAGPTGCGKTAWVMTLLRNMLKNEKYKIMIFYSMKQKLYDEIILQHPTIKFINNLDQKLIENHDASEKGLIVIDDLMSEATNNQIICDLFTKGSHHKNISVILILQNFFCKGNFNRTISLNTQYIVLFKNPRDKTIIRYIARQLCPENTLFVHSSYNEATSRPYSYLFIDLKPLSDDRLRYLSNIFEENSTPTIAYLSD</sequence>
<comment type="caution">
    <text evidence="1">The sequence shown here is derived from an EMBL/GenBank/DDBJ whole genome shotgun (WGS) entry which is preliminary data.</text>
</comment>
<dbReference type="InterPro" id="IPR006758">
    <property type="entry name" value="A32L"/>
</dbReference>
<dbReference type="SUPFAM" id="SSF52540">
    <property type="entry name" value="P-loop containing nucleoside triphosphate hydrolases"/>
    <property type="match status" value="1"/>
</dbReference>
<organism evidence="1 2">
    <name type="scientific">Leptotrombidium deliense</name>
    <dbReference type="NCBI Taxonomy" id="299467"/>
    <lineage>
        <taxon>Eukaryota</taxon>
        <taxon>Metazoa</taxon>
        <taxon>Ecdysozoa</taxon>
        <taxon>Arthropoda</taxon>
        <taxon>Chelicerata</taxon>
        <taxon>Arachnida</taxon>
        <taxon>Acari</taxon>
        <taxon>Acariformes</taxon>
        <taxon>Trombidiformes</taxon>
        <taxon>Prostigmata</taxon>
        <taxon>Anystina</taxon>
        <taxon>Parasitengona</taxon>
        <taxon>Trombiculoidea</taxon>
        <taxon>Trombiculidae</taxon>
        <taxon>Leptotrombidium</taxon>
    </lineage>
</organism>
<dbReference type="OrthoDB" id="6425971at2759"/>
<gene>
    <name evidence="1" type="ORF">B4U80_10692</name>
</gene>
<dbReference type="VEuPathDB" id="VectorBase:LDEU008576"/>
<dbReference type="Gene3D" id="3.40.50.300">
    <property type="entry name" value="P-loop containing nucleotide triphosphate hydrolases"/>
    <property type="match status" value="1"/>
</dbReference>
<evidence type="ECO:0000313" key="1">
    <source>
        <dbReference type="EMBL" id="RWS23465.1"/>
    </source>
</evidence>
<dbReference type="Proteomes" id="UP000288716">
    <property type="component" value="Unassembled WGS sequence"/>
</dbReference>
<evidence type="ECO:0000313" key="2">
    <source>
        <dbReference type="Proteomes" id="UP000288716"/>
    </source>
</evidence>
<dbReference type="Pfam" id="PF04665">
    <property type="entry name" value="Pox_A32"/>
    <property type="match status" value="1"/>
</dbReference>
<dbReference type="InterPro" id="IPR027417">
    <property type="entry name" value="P-loop_NTPase"/>
</dbReference>
<accession>A0A443S7S0</accession>
<keyword evidence="2" id="KW-1185">Reference proteome</keyword>
<dbReference type="AlphaFoldDB" id="A0A443S7S0"/>
<dbReference type="EMBL" id="NCKV01006405">
    <property type="protein sequence ID" value="RWS23465.1"/>
    <property type="molecule type" value="Genomic_DNA"/>
</dbReference>
<protein>
    <submittedName>
        <fullName evidence="1">Uncharacterized protein</fullName>
    </submittedName>
</protein>
<reference evidence="1 2" key="1">
    <citation type="journal article" date="2018" name="Gigascience">
        <title>Genomes of trombidid mites reveal novel predicted allergens and laterally-transferred genes associated with secondary metabolism.</title>
        <authorList>
            <person name="Dong X."/>
            <person name="Chaisiri K."/>
            <person name="Xia D."/>
            <person name="Armstrong S.D."/>
            <person name="Fang Y."/>
            <person name="Donnelly M.J."/>
            <person name="Kadowaki T."/>
            <person name="McGarry J.W."/>
            <person name="Darby A.C."/>
            <person name="Makepeace B.L."/>
        </authorList>
    </citation>
    <scope>NUCLEOTIDE SEQUENCE [LARGE SCALE GENOMIC DNA]</scope>
    <source>
        <strain evidence="1">UoL-UT</strain>
    </source>
</reference>
<proteinExistence type="predicted"/>